<evidence type="ECO:0000313" key="8">
    <source>
        <dbReference type="Proteomes" id="UP000467327"/>
    </source>
</evidence>
<feature type="transmembrane region" description="Helical" evidence="6">
    <location>
        <begin position="96"/>
        <end position="116"/>
    </location>
</feature>
<feature type="transmembrane region" description="Helical" evidence="6">
    <location>
        <begin position="122"/>
        <end position="145"/>
    </location>
</feature>
<keyword evidence="8" id="KW-1185">Reference proteome</keyword>
<keyword evidence="4 6" id="KW-1133">Transmembrane helix</keyword>
<dbReference type="PANTHER" id="PTHR31040">
    <property type="entry name" value="NURIM"/>
    <property type="match status" value="1"/>
</dbReference>
<evidence type="ECO:0000313" key="7">
    <source>
        <dbReference type="EMBL" id="BBX06189.1"/>
    </source>
</evidence>
<accession>A0AAD1HK65</accession>
<comment type="subcellular location">
    <subcellularLocation>
        <location evidence="1">Membrane</location>
        <topology evidence="1">Multi-pass membrane protein</topology>
    </subcellularLocation>
</comment>
<evidence type="ECO:0000256" key="6">
    <source>
        <dbReference type="SAM" id="Phobius"/>
    </source>
</evidence>
<protein>
    <recommendedName>
        <fullName evidence="9">Methanethiol S-methyltransferase</fullName>
    </recommendedName>
</protein>
<dbReference type="AlphaFoldDB" id="A0AAD1HK65"/>
<feature type="transmembrane region" description="Helical" evidence="6">
    <location>
        <begin position="185"/>
        <end position="202"/>
    </location>
</feature>
<evidence type="ECO:0000256" key="5">
    <source>
        <dbReference type="ARBA" id="ARBA00023136"/>
    </source>
</evidence>
<reference evidence="7 8" key="1">
    <citation type="journal article" date="2019" name="Emerg. Microbes Infect.">
        <title>Comprehensive subspecies identification of 175 nontuberculous mycobacteria species based on 7547 genomic profiles.</title>
        <authorList>
            <person name="Matsumoto Y."/>
            <person name="Kinjo T."/>
            <person name="Motooka D."/>
            <person name="Nabeya D."/>
            <person name="Jung N."/>
            <person name="Uechi K."/>
            <person name="Horii T."/>
            <person name="Iida T."/>
            <person name="Fujita J."/>
            <person name="Nakamura S."/>
        </authorList>
    </citation>
    <scope>NUCLEOTIDE SEQUENCE [LARGE SCALE GENOMIC DNA]</scope>
    <source>
        <strain evidence="7 8">JCM 6376</strain>
    </source>
</reference>
<dbReference type="Gene3D" id="1.20.120.1630">
    <property type="match status" value="1"/>
</dbReference>
<evidence type="ECO:0008006" key="9">
    <source>
        <dbReference type="Google" id="ProtNLM"/>
    </source>
</evidence>
<keyword evidence="5 6" id="KW-0472">Membrane</keyword>
<gene>
    <name evidence="7" type="ORF">MAIC_09920</name>
</gene>
<dbReference type="GO" id="GO:0016020">
    <property type="term" value="C:membrane"/>
    <property type="evidence" value="ECO:0007669"/>
    <property type="project" value="UniProtKB-SubCell"/>
</dbReference>
<evidence type="ECO:0000256" key="2">
    <source>
        <dbReference type="ARBA" id="ARBA00010631"/>
    </source>
</evidence>
<feature type="transmembrane region" description="Helical" evidence="6">
    <location>
        <begin position="56"/>
        <end position="76"/>
    </location>
</feature>
<dbReference type="PANTHER" id="PTHR31040:SF1">
    <property type="entry name" value="NURIM"/>
    <property type="match status" value="1"/>
</dbReference>
<dbReference type="Proteomes" id="UP000467327">
    <property type="component" value="Chromosome"/>
</dbReference>
<feature type="transmembrane region" description="Helical" evidence="6">
    <location>
        <begin position="20"/>
        <end position="44"/>
    </location>
</feature>
<sequence length="277" mass="30346">MRAISSPVARKGGGRTVLAVSYGVVCHALFVVAVGSMVVAMYFGMSRSLGRVPAPWSWVANAALLLQFPVIHSLLLTGRGRTVLAKLAPRGTGATLAPTTYVIAGSLQLIALFALWTPSGTIWWQAHGSALTMVVALYAFAWILLGKSMVDAGLSLQTGSLGWVALLRDRKLVFPKMPTTGLFRLTRQPIYVAFALTVWTVPTWTPDQLVLALVFTTYCLVGPLFKEARFRRVFGAEFDNYARGVPYWLPWPGRLRGRSGRRCEPPAGRIRISRRQG</sequence>
<comment type="similarity">
    <text evidence="2">Belongs to the nurim family.</text>
</comment>
<evidence type="ECO:0000256" key="4">
    <source>
        <dbReference type="ARBA" id="ARBA00022989"/>
    </source>
</evidence>
<dbReference type="EMBL" id="AP022561">
    <property type="protein sequence ID" value="BBX06189.1"/>
    <property type="molecule type" value="Genomic_DNA"/>
</dbReference>
<feature type="transmembrane region" description="Helical" evidence="6">
    <location>
        <begin position="208"/>
        <end position="225"/>
    </location>
</feature>
<keyword evidence="3 6" id="KW-0812">Transmembrane</keyword>
<dbReference type="KEGG" id="maic:MAIC_09920"/>
<evidence type="ECO:0000256" key="3">
    <source>
        <dbReference type="ARBA" id="ARBA00022692"/>
    </source>
</evidence>
<dbReference type="InterPro" id="IPR033580">
    <property type="entry name" value="Nurim-like"/>
</dbReference>
<proteinExistence type="inferred from homology"/>
<organism evidence="7 8">
    <name type="scientific">Mycolicibacterium aichiense</name>
    <dbReference type="NCBI Taxonomy" id="1799"/>
    <lineage>
        <taxon>Bacteria</taxon>
        <taxon>Bacillati</taxon>
        <taxon>Actinomycetota</taxon>
        <taxon>Actinomycetes</taxon>
        <taxon>Mycobacteriales</taxon>
        <taxon>Mycobacteriaceae</taxon>
        <taxon>Mycolicibacterium</taxon>
    </lineage>
</organism>
<evidence type="ECO:0000256" key="1">
    <source>
        <dbReference type="ARBA" id="ARBA00004141"/>
    </source>
</evidence>
<name>A0AAD1HK65_9MYCO</name>